<evidence type="ECO:0000259" key="8">
    <source>
        <dbReference type="PROSITE" id="PS50166"/>
    </source>
</evidence>
<dbReference type="GO" id="GO:0006606">
    <property type="term" value="P:protein import into nucleus"/>
    <property type="evidence" value="ECO:0007669"/>
    <property type="project" value="TreeGrafter"/>
</dbReference>
<dbReference type="PANTHER" id="PTHR10997">
    <property type="entry name" value="IMPORTIN-7, 8, 11"/>
    <property type="match status" value="1"/>
</dbReference>
<proteinExistence type="predicted"/>
<sequence>MEALLTLFPSTLSPDVNVRRASELELRRLENQPGMLSASFQIIATDNVDMSVRQAASIYVKNRIARAWSVKPTRGEEATGIAEQDRAVVRGSLLPTISGVPAPLRVHIASAVHSIVRADYPEAWPTLLDEILKLLTSTSESDIYAGVRALLETVRSFRFTDTDSKLEDIVSRTFPQLLATANALMDSPHSNLPAVGEILYYAIKTYKISMLVTLTQHQQSEGSIVPWGTLLLRIVQKPVEDADLDVDAREKTPWWKTKKWAYFSLNKLFSRYGIPSQLSSSMKSYKPFAETFSNHFAPEILKVYLQVCEANITQNAWISRPVTRSILTFLNECIKPKTIWLRLRPQMPELVQSFVYPRMCFLEEDEELWELDPIDFIRSRTDVLEDMGTVASAASTLLHTAVTKRTKSMFEPTLAFIMSVMNAYPANCNARQLDGALNMCITIAKEMTDAESVRDKLDLFFFQHVLPLLKSEHAFLRLSACTAVKTFDHVGMKWHNAETLEMAFRGVMDCIMDAELPVRVQAAEAIGELIGHDEVHNAMAPNAARLMQEFLKLSDETDLDVLMTTQEKVVNTFAEELLPFAVQLVQQLASIYMRLVRENLAGGDAEADGAHAFNMDQNEEDKYFAALGNLSTMYQMVSTAESRPEILAELEQVILPAVALTIETETIDLFDDCFQLTDVLTYYQKRISPAMWNVFALMYKSFKGIGIDYLSEMIGTLDNCASYGTEMLQQNEEYRNMLLDIFNTAITSDQLGISDRIAACQLAEVILLLLKGYVDGALERIITALLPHSRKNSPEPSFSLRKWSILVLLEALYYNPNMALQVLDANGATAEFFTDALQMLPKFKRVHECKVTIVSLLSILSVDPNTLPEAIKAGYAHLLRALTRQLKLLPVLVAQRVEVQRALDEGFDENDEEEAEEENDVDDDADVQDDDNEYLELLIQEAARLRTKVTHIDNGEEEEEEEDDLELEDIEDDDLIYESPLENVPVYEPFRSVVHQLQTQHAALFQSLTEGMSKEEQEQFQQVYAIQDGVETGLGKPEKGT</sequence>
<dbReference type="Pfam" id="PF03810">
    <property type="entry name" value="IBN_N"/>
    <property type="match status" value="1"/>
</dbReference>
<dbReference type="InterPro" id="IPR016024">
    <property type="entry name" value="ARM-type_fold"/>
</dbReference>
<evidence type="ECO:0000256" key="6">
    <source>
        <dbReference type="ARBA" id="ARBA00023242"/>
    </source>
</evidence>
<feature type="region of interest" description="Disordered" evidence="7">
    <location>
        <begin position="904"/>
        <end position="927"/>
    </location>
</feature>
<dbReference type="STRING" id="2020962.A0A2N1J7Q0"/>
<dbReference type="AlphaFoldDB" id="A0A2N1J7Q0"/>
<dbReference type="InterPro" id="IPR013713">
    <property type="entry name" value="XPO2_central"/>
</dbReference>
<organism evidence="9 10">
    <name type="scientific">Malassezia vespertilionis</name>
    <dbReference type="NCBI Taxonomy" id="2020962"/>
    <lineage>
        <taxon>Eukaryota</taxon>
        <taxon>Fungi</taxon>
        <taxon>Dikarya</taxon>
        <taxon>Basidiomycota</taxon>
        <taxon>Ustilaginomycotina</taxon>
        <taxon>Malasseziomycetes</taxon>
        <taxon>Malasseziales</taxon>
        <taxon>Malasseziaceae</taxon>
        <taxon>Malassezia</taxon>
    </lineage>
</organism>
<evidence type="ECO:0000256" key="4">
    <source>
        <dbReference type="ARBA" id="ARBA00022490"/>
    </source>
</evidence>
<evidence type="ECO:0000313" key="10">
    <source>
        <dbReference type="Proteomes" id="UP000232875"/>
    </source>
</evidence>
<dbReference type="EMBL" id="KZ454994">
    <property type="protein sequence ID" value="PKI82579.1"/>
    <property type="molecule type" value="Genomic_DNA"/>
</dbReference>
<reference evidence="9 10" key="1">
    <citation type="submission" date="2017-10" db="EMBL/GenBank/DDBJ databases">
        <title>A novel species of cold-tolerant Malassezia isolated from bats.</title>
        <authorList>
            <person name="Lorch J.M."/>
            <person name="Palmer J.M."/>
            <person name="Vanderwolf K.J."/>
            <person name="Schmidt K.Z."/>
            <person name="Verant M.L."/>
            <person name="Weller T.J."/>
            <person name="Blehert D.S."/>
        </authorList>
    </citation>
    <scope>NUCLEOTIDE SEQUENCE [LARGE SCALE GENOMIC DNA]</scope>
    <source>
        <strain evidence="9 10">NWHC:44797-103</strain>
    </source>
</reference>
<dbReference type="SUPFAM" id="SSF48371">
    <property type="entry name" value="ARM repeat"/>
    <property type="match status" value="1"/>
</dbReference>
<name>A0A2N1J7Q0_9BASI</name>
<feature type="domain" description="Importin N-terminal" evidence="8">
    <location>
        <begin position="22"/>
        <end position="99"/>
    </location>
</feature>
<dbReference type="OrthoDB" id="760868at2759"/>
<evidence type="ECO:0000256" key="5">
    <source>
        <dbReference type="ARBA" id="ARBA00022927"/>
    </source>
</evidence>
<evidence type="ECO:0000313" key="9">
    <source>
        <dbReference type="EMBL" id="PKI82579.1"/>
    </source>
</evidence>
<dbReference type="Proteomes" id="UP000232875">
    <property type="component" value="Unassembled WGS sequence"/>
</dbReference>
<dbReference type="SMART" id="SM00913">
    <property type="entry name" value="IBN_N"/>
    <property type="match status" value="1"/>
</dbReference>
<evidence type="ECO:0000256" key="1">
    <source>
        <dbReference type="ARBA" id="ARBA00004123"/>
    </source>
</evidence>
<dbReference type="PROSITE" id="PS50166">
    <property type="entry name" value="IMPORTIN_B_NT"/>
    <property type="match status" value="1"/>
</dbReference>
<dbReference type="InterPro" id="IPR001494">
    <property type="entry name" value="Importin-beta_N"/>
</dbReference>
<evidence type="ECO:0000256" key="7">
    <source>
        <dbReference type="SAM" id="MobiDB-lite"/>
    </source>
</evidence>
<evidence type="ECO:0000256" key="3">
    <source>
        <dbReference type="ARBA" id="ARBA00022448"/>
    </source>
</evidence>
<keyword evidence="4" id="KW-0963">Cytoplasm</keyword>
<gene>
    <name evidence="9" type="ORF">MVES_003521</name>
</gene>
<feature type="compositionally biased region" description="Acidic residues" evidence="7">
    <location>
        <begin position="905"/>
        <end position="927"/>
    </location>
</feature>
<keyword evidence="10" id="KW-1185">Reference proteome</keyword>
<dbReference type="GO" id="GO:0031267">
    <property type="term" value="F:small GTPase binding"/>
    <property type="evidence" value="ECO:0007669"/>
    <property type="project" value="InterPro"/>
</dbReference>
<dbReference type="Pfam" id="PF08506">
    <property type="entry name" value="Cse1"/>
    <property type="match status" value="1"/>
</dbReference>
<keyword evidence="3" id="KW-0813">Transport</keyword>
<accession>A0A2N1J7Q0</accession>
<keyword evidence="6" id="KW-0539">Nucleus</keyword>
<dbReference type="PANTHER" id="PTHR10997:SF18">
    <property type="entry name" value="D-IMPORTIN 7_RANBP7"/>
    <property type="match status" value="1"/>
</dbReference>
<keyword evidence="5" id="KW-0653">Protein transport</keyword>
<protein>
    <recommendedName>
        <fullName evidence="8">Importin N-terminal domain-containing protein</fullName>
    </recommendedName>
</protein>
<dbReference type="Gene3D" id="1.25.10.10">
    <property type="entry name" value="Leucine-rich Repeat Variant"/>
    <property type="match status" value="1"/>
</dbReference>
<dbReference type="GO" id="GO:0005635">
    <property type="term" value="C:nuclear envelope"/>
    <property type="evidence" value="ECO:0007669"/>
    <property type="project" value="TreeGrafter"/>
</dbReference>
<dbReference type="InterPro" id="IPR011989">
    <property type="entry name" value="ARM-like"/>
</dbReference>
<dbReference type="GO" id="GO:0005829">
    <property type="term" value="C:cytosol"/>
    <property type="evidence" value="ECO:0007669"/>
    <property type="project" value="TreeGrafter"/>
</dbReference>
<comment type="subcellular location">
    <subcellularLocation>
        <location evidence="2">Cytoplasm</location>
    </subcellularLocation>
    <subcellularLocation>
        <location evidence="1">Nucleus</location>
    </subcellularLocation>
</comment>
<evidence type="ECO:0000256" key="2">
    <source>
        <dbReference type="ARBA" id="ARBA00004496"/>
    </source>
</evidence>